<proteinExistence type="predicted"/>
<keyword evidence="3" id="KW-1185">Reference proteome</keyword>
<sequence length="354" mass="39392">MSFTTIRYSSVPENNHSFTSDTTAYAGRAGESEAVVGFLPDGSPDPMVPGAYRYRARPDLCDPSAPESDPANPHYEPPHLRHRPGDTWIIDRDRPYDPDDLGPYGSPDWKPDPRTGRHRRSELPDPLPPEEREAVPEPEAADAEPSPPRRRPPTAGSTGGPAAESVPSGRPSPGPRHPGRFWPGTDHAGMGPDPDESHRFSSMREAAFDRFMHGSEAFARAHDSEMEPGRWERAWTKTTGWCKDLIRPAIRRRAPEAPAPQMNQPTPQRQRPTPQIPQQRPRQDRPRPCPVPTWNGRAASHQARTARFATALRGARRARSEPPQAPSFIDAWEHAFDAGHRFGIGTHYFGRATA</sequence>
<feature type="compositionally biased region" description="Low complexity" evidence="1">
    <location>
        <begin position="259"/>
        <end position="280"/>
    </location>
</feature>
<protein>
    <submittedName>
        <fullName evidence="2">Uncharacterized protein</fullName>
    </submittedName>
</protein>
<gene>
    <name evidence="2" type="ORF">FAB82_14770</name>
</gene>
<reference evidence="3" key="1">
    <citation type="submission" date="2019-04" db="EMBL/GenBank/DDBJ databases">
        <title>Nocardioides xinjiangensis sp. nov.</title>
        <authorList>
            <person name="Liu S."/>
        </authorList>
    </citation>
    <scope>NUCLEOTIDE SEQUENCE [LARGE SCALE GENOMIC DNA]</scope>
    <source>
        <strain evidence="3">18</strain>
    </source>
</reference>
<comment type="caution">
    <text evidence="2">The sequence shown here is derived from an EMBL/GenBank/DDBJ whole genome shotgun (WGS) entry which is preliminary data.</text>
</comment>
<evidence type="ECO:0000313" key="2">
    <source>
        <dbReference type="EMBL" id="THV40530.1"/>
    </source>
</evidence>
<feature type="compositionally biased region" description="Low complexity" evidence="1">
    <location>
        <begin position="153"/>
        <end position="169"/>
    </location>
</feature>
<dbReference type="EMBL" id="STGY01000056">
    <property type="protein sequence ID" value="THV40530.1"/>
    <property type="molecule type" value="Genomic_DNA"/>
</dbReference>
<organism evidence="2 3">
    <name type="scientific">Glycomyces buryatensis</name>
    <dbReference type="NCBI Taxonomy" id="2570927"/>
    <lineage>
        <taxon>Bacteria</taxon>
        <taxon>Bacillati</taxon>
        <taxon>Actinomycetota</taxon>
        <taxon>Actinomycetes</taxon>
        <taxon>Glycomycetales</taxon>
        <taxon>Glycomycetaceae</taxon>
        <taxon>Glycomyces</taxon>
    </lineage>
</organism>
<feature type="region of interest" description="Disordered" evidence="1">
    <location>
        <begin position="1"/>
        <end position="24"/>
    </location>
</feature>
<dbReference type="AlphaFoldDB" id="A0A4S8Q8M5"/>
<dbReference type="RefSeq" id="WP_136535305.1">
    <property type="nucleotide sequence ID" value="NZ_STGY01000056.1"/>
</dbReference>
<accession>A0A4S8Q8M5</accession>
<evidence type="ECO:0000313" key="3">
    <source>
        <dbReference type="Proteomes" id="UP000308760"/>
    </source>
</evidence>
<feature type="compositionally biased region" description="Basic and acidic residues" evidence="1">
    <location>
        <begin position="76"/>
        <end position="97"/>
    </location>
</feature>
<feature type="region of interest" description="Disordered" evidence="1">
    <location>
        <begin position="252"/>
        <end position="306"/>
    </location>
</feature>
<feature type="compositionally biased region" description="Polar residues" evidence="1">
    <location>
        <begin position="1"/>
        <end position="23"/>
    </location>
</feature>
<feature type="region of interest" description="Disordered" evidence="1">
    <location>
        <begin position="36"/>
        <end position="202"/>
    </location>
</feature>
<dbReference type="Proteomes" id="UP000308760">
    <property type="component" value="Unassembled WGS sequence"/>
</dbReference>
<name>A0A4S8Q8M5_9ACTN</name>
<reference evidence="2 3" key="2">
    <citation type="submission" date="2019-05" db="EMBL/GenBank/DDBJ databases">
        <title>Glycomyces buryatensis sp. nov.</title>
        <authorList>
            <person name="Nikitina E."/>
        </authorList>
    </citation>
    <scope>NUCLEOTIDE SEQUENCE [LARGE SCALE GENOMIC DNA]</scope>
    <source>
        <strain evidence="2 3">18</strain>
    </source>
</reference>
<evidence type="ECO:0000256" key="1">
    <source>
        <dbReference type="SAM" id="MobiDB-lite"/>
    </source>
</evidence>